<dbReference type="GO" id="GO:0007064">
    <property type="term" value="P:mitotic sister chromatid cohesion"/>
    <property type="evidence" value="ECO:0007669"/>
    <property type="project" value="TreeGrafter"/>
</dbReference>
<gene>
    <name evidence="5" type="ORF">GSTUAT00006465001</name>
</gene>
<keyword evidence="1" id="KW-0808">Transferase</keyword>
<dbReference type="Proteomes" id="UP001412239">
    <property type="component" value="Unassembled WGS sequence"/>
</dbReference>
<feature type="domain" description="N-acetyltransferase" evidence="4">
    <location>
        <begin position="12"/>
        <end position="167"/>
    </location>
</feature>
<keyword evidence="6" id="KW-1185">Reference proteome</keyword>
<reference evidence="5" key="1">
    <citation type="submission" date="2015-10" db="EMBL/GenBank/DDBJ databases">
        <authorList>
            <person name="Regsiter A."/>
            <person name="william w."/>
        </authorList>
    </citation>
    <scope>NUCLEOTIDE SEQUENCE</scope>
    <source>
        <strain evidence="5">Montdore</strain>
    </source>
</reference>
<feature type="compositionally biased region" description="Acidic residues" evidence="3">
    <location>
        <begin position="178"/>
        <end position="202"/>
    </location>
</feature>
<dbReference type="CDD" id="cd04301">
    <property type="entry name" value="NAT_SF"/>
    <property type="match status" value="1"/>
</dbReference>
<dbReference type="GO" id="GO:0016747">
    <property type="term" value="F:acyltransferase activity, transferring groups other than amino-acyl groups"/>
    <property type="evidence" value="ECO:0007669"/>
    <property type="project" value="InterPro"/>
</dbReference>
<dbReference type="SUPFAM" id="SSF55729">
    <property type="entry name" value="Acyl-CoA N-acyltransferases (Nat)"/>
    <property type="match status" value="1"/>
</dbReference>
<evidence type="ECO:0000256" key="3">
    <source>
        <dbReference type="SAM" id="MobiDB-lite"/>
    </source>
</evidence>
<name>A0A292PSI3_9PEZI</name>
<protein>
    <recommendedName>
        <fullName evidence="4">N-acetyltransferase domain-containing protein</fullName>
    </recommendedName>
</protein>
<keyword evidence="2" id="KW-0012">Acyltransferase</keyword>
<dbReference type="GO" id="GO:0031415">
    <property type="term" value="C:NatA complex"/>
    <property type="evidence" value="ECO:0007669"/>
    <property type="project" value="TreeGrafter"/>
</dbReference>
<feature type="region of interest" description="Disordered" evidence="3">
    <location>
        <begin position="175"/>
        <end position="237"/>
    </location>
</feature>
<dbReference type="Pfam" id="PF00583">
    <property type="entry name" value="Acetyltransf_1"/>
    <property type="match status" value="1"/>
</dbReference>
<proteinExistence type="predicted"/>
<sequence>MPQSSHPPHPNITITPPTPLTIPLLKRLNTLLLPIPYPQTFYSEILSSPLLTRLTRLAFYNPPPSSSSPSAQPICVGAIRCRLEPHGKLYVMTLCTLSPYRGLGVAGRLLEAVVGRGVREVYAHVWEMNIEGIGWYARRGFEVGVVAGGYYRRLRPDGARVVRRRVGVGEWVGREGVVEGDDDGDDDEEEEGREGEEMFGDGEDVRDGERGPEGSGEAQEGSEPERGGGNGEEEIKQ</sequence>
<feature type="compositionally biased region" description="Basic and acidic residues" evidence="3">
    <location>
        <begin position="203"/>
        <end position="212"/>
    </location>
</feature>
<evidence type="ECO:0000313" key="6">
    <source>
        <dbReference type="Proteomes" id="UP001412239"/>
    </source>
</evidence>
<evidence type="ECO:0000259" key="4">
    <source>
        <dbReference type="PROSITE" id="PS51186"/>
    </source>
</evidence>
<dbReference type="InterPro" id="IPR000182">
    <property type="entry name" value="GNAT_dom"/>
</dbReference>
<accession>A0A292PSI3</accession>
<dbReference type="PANTHER" id="PTHR42919:SF8">
    <property type="entry name" value="N-ALPHA-ACETYLTRANSFERASE 50"/>
    <property type="match status" value="1"/>
</dbReference>
<dbReference type="PANTHER" id="PTHR42919">
    <property type="entry name" value="N-ALPHA-ACETYLTRANSFERASE"/>
    <property type="match status" value="1"/>
</dbReference>
<dbReference type="PROSITE" id="PS51186">
    <property type="entry name" value="GNAT"/>
    <property type="match status" value="1"/>
</dbReference>
<evidence type="ECO:0000256" key="1">
    <source>
        <dbReference type="ARBA" id="ARBA00022679"/>
    </source>
</evidence>
<evidence type="ECO:0000256" key="2">
    <source>
        <dbReference type="ARBA" id="ARBA00023315"/>
    </source>
</evidence>
<dbReference type="InterPro" id="IPR016181">
    <property type="entry name" value="Acyl_CoA_acyltransferase"/>
</dbReference>
<evidence type="ECO:0000313" key="5">
    <source>
        <dbReference type="EMBL" id="CUS09433.1"/>
    </source>
</evidence>
<dbReference type="Gene3D" id="3.40.630.30">
    <property type="match status" value="1"/>
</dbReference>
<dbReference type="EMBL" id="LN891082">
    <property type="protein sequence ID" value="CUS09433.1"/>
    <property type="molecule type" value="Genomic_DNA"/>
</dbReference>
<dbReference type="AlphaFoldDB" id="A0A292PSI3"/>
<organism evidence="5 6">
    <name type="scientific">Tuber aestivum</name>
    <name type="common">summer truffle</name>
    <dbReference type="NCBI Taxonomy" id="59557"/>
    <lineage>
        <taxon>Eukaryota</taxon>
        <taxon>Fungi</taxon>
        <taxon>Dikarya</taxon>
        <taxon>Ascomycota</taxon>
        <taxon>Pezizomycotina</taxon>
        <taxon>Pezizomycetes</taxon>
        <taxon>Pezizales</taxon>
        <taxon>Tuberaceae</taxon>
        <taxon>Tuber</taxon>
    </lineage>
</organism>
<dbReference type="InterPro" id="IPR051556">
    <property type="entry name" value="N-term/lysine_N-AcTrnsfr"/>
</dbReference>